<dbReference type="GO" id="GO:0006629">
    <property type="term" value="P:lipid metabolic process"/>
    <property type="evidence" value="ECO:0007669"/>
    <property type="project" value="UniProtKB-KW"/>
</dbReference>
<dbReference type="RefSeq" id="WP_013164643.1">
    <property type="nucleotide sequence ID" value="NC_014216.1"/>
</dbReference>
<dbReference type="Gene3D" id="3.40.1090.10">
    <property type="entry name" value="Cytosolic phospholipase A2 catalytic domain"/>
    <property type="match status" value="2"/>
</dbReference>
<dbReference type="HOGENOM" id="CLU_046679_0_0_7"/>
<evidence type="ECO:0000256" key="1">
    <source>
        <dbReference type="ARBA" id="ARBA00023098"/>
    </source>
</evidence>
<comment type="caution">
    <text evidence="2">Lacks conserved residue(s) required for the propagation of feature annotation.</text>
</comment>
<dbReference type="OrthoDB" id="8541087at2"/>
<evidence type="ECO:0000313" key="4">
    <source>
        <dbReference type="EMBL" id="ADH87133.1"/>
    </source>
</evidence>
<keyword evidence="1" id="KW-0443">Lipid metabolism</keyword>
<reference evidence="5" key="1">
    <citation type="submission" date="2010-02" db="EMBL/GenBank/DDBJ databases">
        <title>Complete sequence of Desulfurivibrio alkaliphilus AHT2.</title>
        <authorList>
            <consortium name="US DOE Joint Genome Institute"/>
            <person name="Pitluck S."/>
            <person name="Chertkov O."/>
            <person name="Detter J.C."/>
            <person name="Han C."/>
            <person name="Tapia R."/>
            <person name="Larimer F."/>
            <person name="Land M."/>
            <person name="Hauser L."/>
            <person name="Kyrpides N."/>
            <person name="Mikhailova N."/>
            <person name="Sorokin D.Y."/>
            <person name="Muyzer G."/>
            <person name="Woyke T."/>
        </authorList>
    </citation>
    <scope>NUCLEOTIDE SEQUENCE [LARGE SCALE GENOMIC DNA]</scope>
    <source>
        <strain evidence="5">DSM 19089 / UNIQEM U267 / AHT2</strain>
    </source>
</reference>
<keyword evidence="5" id="KW-1185">Reference proteome</keyword>
<evidence type="ECO:0000259" key="3">
    <source>
        <dbReference type="PROSITE" id="PS51635"/>
    </source>
</evidence>
<accession>D6Z0A0</accession>
<dbReference type="EMBL" id="CP001940">
    <property type="protein sequence ID" value="ADH87133.1"/>
    <property type="molecule type" value="Genomic_DNA"/>
</dbReference>
<proteinExistence type="predicted"/>
<dbReference type="InterPro" id="IPR016035">
    <property type="entry name" value="Acyl_Trfase/lysoPLipase"/>
</dbReference>
<dbReference type="Proteomes" id="UP000001508">
    <property type="component" value="Chromosome"/>
</dbReference>
<dbReference type="KEGG" id="dak:DaAHT2_2469"/>
<organism evidence="4 5">
    <name type="scientific">Desulfurivibrio alkaliphilus (strain DSM 19089 / UNIQEM U267 / AHT2)</name>
    <dbReference type="NCBI Taxonomy" id="589865"/>
    <lineage>
        <taxon>Bacteria</taxon>
        <taxon>Pseudomonadati</taxon>
        <taxon>Thermodesulfobacteriota</taxon>
        <taxon>Desulfobulbia</taxon>
        <taxon>Desulfobulbales</taxon>
        <taxon>Desulfobulbaceae</taxon>
        <taxon>Desulfurivibrio</taxon>
    </lineage>
</organism>
<name>D6Z0A0_DESAT</name>
<dbReference type="STRING" id="589865.DaAHT2_2469"/>
<dbReference type="InterPro" id="IPR002641">
    <property type="entry name" value="PNPLA_dom"/>
</dbReference>
<gene>
    <name evidence="4" type="ordered locus">DaAHT2_2469</name>
</gene>
<sequence length="460" mass="50778">MMAAANPKRLWPAFLLLVLLLLGGCASFPENPPLTKVDPASGYRFQNLALNPGNSDETFIILALSGGGTRAAAFAYGAMQELAAARLPGSDATLLDEVDIISSVSGGSFAAAYYGLYGQERFLADFPQDVLALRIESALIGRVLAPWNWGRLGSWTYGRSDLADRYYGEAIFNRATFADLPRQRPFIVLNATDISIGAGFSFIQDHFDRLCSDLDQIQLSRGVTASSAFPVAFTPLTFTNHPKESCGYTTPAWIRGAKKDLELNSARYDRAVAWESYEDPQRAYIHLSDGGLADNLGLREPMLGLNSVSSPLSILAKFNKHQGRRQIKRLVIIVVDAQPKTAAKMDRSARPPSIFTVLNAAATTPMENYSSDSIEQVRSYIETIKSQFEDAEEENPIEYYFSRVTFEAEPDPELRRQLQEIKTALQLPDEQVQMLTEAGGRILRQSPDYRRLLEALGAGE</sequence>
<evidence type="ECO:0000313" key="5">
    <source>
        <dbReference type="Proteomes" id="UP000001508"/>
    </source>
</evidence>
<protein>
    <submittedName>
        <fullName evidence="4">Patatin</fullName>
    </submittedName>
</protein>
<dbReference type="InParanoid" id="D6Z0A0"/>
<feature type="domain" description="PNPLA" evidence="3">
    <location>
        <begin position="62"/>
        <end position="269"/>
    </location>
</feature>
<dbReference type="SUPFAM" id="SSF52151">
    <property type="entry name" value="FabD/lysophospholipase-like"/>
    <property type="match status" value="1"/>
</dbReference>
<dbReference type="PROSITE" id="PS51635">
    <property type="entry name" value="PNPLA"/>
    <property type="match status" value="1"/>
</dbReference>
<dbReference type="AlphaFoldDB" id="D6Z0A0"/>
<dbReference type="Pfam" id="PF01734">
    <property type="entry name" value="Patatin"/>
    <property type="match status" value="1"/>
</dbReference>
<dbReference type="eggNOG" id="COG1752">
    <property type="taxonomic scope" value="Bacteria"/>
</dbReference>
<evidence type="ECO:0000256" key="2">
    <source>
        <dbReference type="PROSITE-ProRule" id="PRU01161"/>
    </source>
</evidence>